<evidence type="ECO:0000256" key="5">
    <source>
        <dbReference type="ARBA" id="ARBA00022840"/>
    </source>
</evidence>
<dbReference type="Gene3D" id="1.10.10.1140">
    <property type="entry name" value="Glutamine-dependent NAD+ synthetase, C-terminal domain"/>
    <property type="match status" value="1"/>
</dbReference>
<dbReference type="PANTHER" id="PTHR23090">
    <property type="entry name" value="NH 3 /GLUTAMINE-DEPENDENT NAD + SYNTHETASE"/>
    <property type="match status" value="1"/>
</dbReference>
<dbReference type="NCBIfam" id="NF002730">
    <property type="entry name" value="PRK02628.1"/>
    <property type="match status" value="1"/>
</dbReference>
<keyword evidence="5 7" id="KW-0067">ATP-binding</keyword>
<evidence type="ECO:0000256" key="1">
    <source>
        <dbReference type="ARBA" id="ARBA00005188"/>
    </source>
</evidence>
<evidence type="ECO:0000256" key="4">
    <source>
        <dbReference type="ARBA" id="ARBA00022741"/>
    </source>
</evidence>
<dbReference type="EC" id="6.3.5.1" evidence="7"/>
<protein>
    <recommendedName>
        <fullName evidence="7">Glutamine-dependent NAD(+) synthetase</fullName>
        <ecNumber evidence="7">6.3.5.1</ecNumber>
    </recommendedName>
    <alternativeName>
        <fullName evidence="7">NAD(+) synthase [glutamine-hydrolyzing]</fullName>
    </alternativeName>
</protein>
<keyword evidence="3 7" id="KW-0436">Ligase</keyword>
<evidence type="ECO:0000256" key="2">
    <source>
        <dbReference type="ARBA" id="ARBA00007145"/>
    </source>
</evidence>
<comment type="caution">
    <text evidence="9">The sequence shown here is derived from an EMBL/GenBank/DDBJ whole genome shotgun (WGS) entry which is preliminary data.</text>
</comment>
<dbReference type="InterPro" id="IPR022310">
    <property type="entry name" value="NAD/GMP_synthase"/>
</dbReference>
<dbReference type="SUPFAM" id="SSF56317">
    <property type="entry name" value="Carbon-nitrogen hydrolase"/>
    <property type="match status" value="1"/>
</dbReference>
<dbReference type="EMBL" id="AGWN01000001">
    <property type="protein sequence ID" value="EPD30965.1"/>
    <property type="molecule type" value="Genomic_DNA"/>
</dbReference>
<dbReference type="PIRSF" id="PIRSF006630">
    <property type="entry name" value="NADS_GAT"/>
    <property type="match status" value="1"/>
</dbReference>
<sequence>MYDFHSPLANGFVRVAAANIPIKVGDPAANAARIIEAASQAGEAGASVVVFQELTLVGVTADDLLFQDTLHEECEAAIETIKQTSSNWPLVALFGAPLQAEGKMLNAAIAVARGQIAGVWFAPSHSAPMRKRWFSSRSDASAAYSVILDQPLFIAGEIPLTVQDVPGLSISVQLQEPIDYQMQAKHGVSLVANLGGAPAFAGTARHRLARAREASRTTKLAVVYAGAGEGESTTDYAWDGQAFIVEAGEVLAQNDRFGSGLRLTYADIDLARLQAEHKLLSPAQEEMFAGQQVCVRPRSDWTLERRLPRFPYLDTDPQLWEADLEDMFNLQVQALMRRLEATGNPHPVIGISGGLDSTHALLVCVEAMERMGRPRTDILTFTMPGFATTSHTKNNATKLCEVLGTTFEVIDIRDTARQMLADMGHPFGRGEEVYDVTFENVQAGLRTDFLFRIANGRRGLVIGTGDYSELMLGWCTFGVGDHMSHYSVNPGVPKTLMQHLIRWIMASNRFGEEVNSTLDSILKTEITPELIPTREGEEAQSTQAMIGPYVLQDFNAYYLVHLGLSPELTAFRTLNAWGSAGEGVWPTGLEGADRIEFDLKQILTWERVFLRRFFTNQFKRSTLANGPRVLEGANLSPRGDLMLASDVSPAPWLARIDKLAESLGINLEKR</sequence>
<keyword evidence="6 7" id="KW-0520">NAD</keyword>
<dbReference type="Gene3D" id="3.60.110.10">
    <property type="entry name" value="Carbon-nitrogen hydrolase"/>
    <property type="match status" value="1"/>
</dbReference>
<dbReference type="PANTHER" id="PTHR23090:SF9">
    <property type="entry name" value="GLUTAMINE-DEPENDENT NAD(+) SYNTHETASE"/>
    <property type="match status" value="1"/>
</dbReference>
<dbReference type="PROSITE" id="PS50263">
    <property type="entry name" value="CN_HYDROLASE"/>
    <property type="match status" value="1"/>
</dbReference>
<dbReference type="OrthoDB" id="9760188at2"/>
<dbReference type="InterPro" id="IPR014445">
    <property type="entry name" value="Gln-dep_NAD_synthase"/>
</dbReference>
<keyword evidence="10" id="KW-1185">Reference proteome</keyword>
<dbReference type="InterPro" id="IPR041856">
    <property type="entry name" value="NAD+_synth_C"/>
</dbReference>
<dbReference type="FunFam" id="3.40.50.620:FF:000155">
    <property type="entry name" value="Glutamine-dependent NAD(+) synthetase"/>
    <property type="match status" value="1"/>
</dbReference>
<dbReference type="GO" id="GO:0005524">
    <property type="term" value="F:ATP binding"/>
    <property type="evidence" value="ECO:0007669"/>
    <property type="project" value="UniProtKB-UniRule"/>
</dbReference>
<dbReference type="GO" id="GO:0005737">
    <property type="term" value="C:cytoplasm"/>
    <property type="evidence" value="ECO:0007669"/>
    <property type="project" value="InterPro"/>
</dbReference>
<comment type="similarity">
    <text evidence="2 7">In the C-terminal section; belongs to the NAD synthetase family.</text>
</comment>
<evidence type="ECO:0000313" key="10">
    <source>
        <dbReference type="Proteomes" id="UP000014387"/>
    </source>
</evidence>
<feature type="domain" description="CN hydrolase" evidence="8">
    <location>
        <begin position="13"/>
        <end position="270"/>
    </location>
</feature>
<dbReference type="GO" id="GO:0003952">
    <property type="term" value="F:NAD+ synthase (glutamine-hydrolyzing) activity"/>
    <property type="evidence" value="ECO:0007669"/>
    <property type="project" value="UniProtKB-UniRule"/>
</dbReference>
<dbReference type="InterPro" id="IPR036526">
    <property type="entry name" value="C-N_Hydrolase_sf"/>
</dbReference>
<keyword evidence="4 7" id="KW-0547">Nucleotide-binding</keyword>
<dbReference type="Pfam" id="PF00795">
    <property type="entry name" value="CN_hydrolase"/>
    <property type="match status" value="1"/>
</dbReference>
<evidence type="ECO:0000256" key="3">
    <source>
        <dbReference type="ARBA" id="ARBA00022598"/>
    </source>
</evidence>
<dbReference type="GO" id="GO:0004359">
    <property type="term" value="F:glutaminase activity"/>
    <property type="evidence" value="ECO:0007669"/>
    <property type="project" value="InterPro"/>
</dbReference>
<evidence type="ECO:0000256" key="7">
    <source>
        <dbReference type="PIRNR" id="PIRNR006630"/>
    </source>
</evidence>
<proteinExistence type="inferred from homology"/>
<accession>A0A9W5VWJ3</accession>
<dbReference type="Pfam" id="PF02540">
    <property type="entry name" value="NAD_synthase"/>
    <property type="match status" value="1"/>
</dbReference>
<dbReference type="GO" id="GO:0009435">
    <property type="term" value="P:NAD+ biosynthetic process"/>
    <property type="evidence" value="ECO:0007669"/>
    <property type="project" value="UniProtKB-UniRule"/>
</dbReference>
<evidence type="ECO:0000313" key="9">
    <source>
        <dbReference type="EMBL" id="EPD30965.1"/>
    </source>
</evidence>
<comment type="catalytic activity">
    <reaction evidence="7">
        <text>deamido-NAD(+) + L-glutamine + ATP + H2O = L-glutamate + AMP + diphosphate + NAD(+) + H(+)</text>
        <dbReference type="Rhea" id="RHEA:24384"/>
        <dbReference type="ChEBI" id="CHEBI:15377"/>
        <dbReference type="ChEBI" id="CHEBI:15378"/>
        <dbReference type="ChEBI" id="CHEBI:29985"/>
        <dbReference type="ChEBI" id="CHEBI:30616"/>
        <dbReference type="ChEBI" id="CHEBI:33019"/>
        <dbReference type="ChEBI" id="CHEBI:57540"/>
        <dbReference type="ChEBI" id="CHEBI:58359"/>
        <dbReference type="ChEBI" id="CHEBI:58437"/>
        <dbReference type="ChEBI" id="CHEBI:456215"/>
        <dbReference type="EC" id="6.3.5.1"/>
    </reaction>
</comment>
<dbReference type="SUPFAM" id="SSF52402">
    <property type="entry name" value="Adenine nucleotide alpha hydrolases-like"/>
    <property type="match status" value="1"/>
</dbReference>
<gene>
    <name evidence="9" type="ORF">HMPREF9238_00721</name>
</gene>
<dbReference type="InterPro" id="IPR003694">
    <property type="entry name" value="NAD_synthase"/>
</dbReference>
<dbReference type="Gene3D" id="3.40.50.620">
    <property type="entry name" value="HUPs"/>
    <property type="match status" value="1"/>
</dbReference>
<comment type="pathway">
    <text evidence="1 7">Cofactor biosynthesis; NAD(+) biosynthesis; NAD(+) from deamido-NAD(+) (L-Gln route): step 1/1.</text>
</comment>
<evidence type="ECO:0000259" key="8">
    <source>
        <dbReference type="PROSITE" id="PS50263"/>
    </source>
</evidence>
<dbReference type="InterPro" id="IPR003010">
    <property type="entry name" value="C-N_Hydrolase"/>
</dbReference>
<dbReference type="InterPro" id="IPR014729">
    <property type="entry name" value="Rossmann-like_a/b/a_fold"/>
</dbReference>
<dbReference type="AlphaFoldDB" id="A0A9W5VWJ3"/>
<reference evidence="9 10" key="1">
    <citation type="submission" date="2013-05" db="EMBL/GenBank/DDBJ databases">
        <title>The Genome Sequence of Actinomyces europaeus ACS-120-V-COL10B.</title>
        <authorList>
            <consortium name="The Broad Institute Genomics Platform"/>
            <person name="Earl A."/>
            <person name="Ward D."/>
            <person name="Feldgarden M."/>
            <person name="Gevers D."/>
            <person name="Saerens B."/>
            <person name="Vaneechoutte M."/>
            <person name="Walker B."/>
            <person name="Young S."/>
            <person name="Zeng Q."/>
            <person name="Gargeya S."/>
            <person name="Fitzgerald M."/>
            <person name="Haas B."/>
            <person name="Abouelleil A."/>
            <person name="Allen A.W."/>
            <person name="Alvarado L."/>
            <person name="Arachchi H.M."/>
            <person name="Berlin A.M."/>
            <person name="Chapman S.B."/>
            <person name="Gainer-Dewar J."/>
            <person name="Goldberg J."/>
            <person name="Griggs A."/>
            <person name="Gujja S."/>
            <person name="Hansen M."/>
            <person name="Howarth C."/>
            <person name="Imamovic A."/>
            <person name="Ireland A."/>
            <person name="Larimer J."/>
            <person name="McCowan C."/>
            <person name="Murphy C."/>
            <person name="Pearson M."/>
            <person name="Poon T.W."/>
            <person name="Priest M."/>
            <person name="Roberts A."/>
            <person name="Saif S."/>
            <person name="Shea T."/>
            <person name="Sisk P."/>
            <person name="Sykes S."/>
            <person name="Wortman J."/>
            <person name="Nusbaum C."/>
            <person name="Birren B."/>
        </authorList>
    </citation>
    <scope>NUCLEOTIDE SEQUENCE [LARGE SCALE GENOMIC DNA]</scope>
    <source>
        <strain evidence="9 10">ACS-120-V-Col10b</strain>
    </source>
</reference>
<dbReference type="RefSeq" id="WP_016444077.1">
    <property type="nucleotide sequence ID" value="NZ_KE150266.1"/>
</dbReference>
<name>A0A9W5VWJ3_9ACTO</name>
<evidence type="ECO:0000256" key="6">
    <source>
        <dbReference type="ARBA" id="ARBA00023027"/>
    </source>
</evidence>
<organism evidence="9 10">
    <name type="scientific">Gleimia europaea ACS-120-V-Col10b</name>
    <dbReference type="NCBI Taxonomy" id="883069"/>
    <lineage>
        <taxon>Bacteria</taxon>
        <taxon>Bacillati</taxon>
        <taxon>Actinomycetota</taxon>
        <taxon>Actinomycetes</taxon>
        <taxon>Actinomycetales</taxon>
        <taxon>Actinomycetaceae</taxon>
        <taxon>Gleimia</taxon>
    </lineage>
</organism>
<dbReference type="CDD" id="cd07570">
    <property type="entry name" value="GAT_Gln-NAD-synth"/>
    <property type="match status" value="1"/>
</dbReference>
<dbReference type="Proteomes" id="UP000014387">
    <property type="component" value="Unassembled WGS sequence"/>
</dbReference>
<dbReference type="CDD" id="cd00553">
    <property type="entry name" value="NAD_synthase"/>
    <property type="match status" value="1"/>
</dbReference>